<protein>
    <recommendedName>
        <fullName evidence="6">ABC transporter domain-containing protein</fullName>
    </recommendedName>
</protein>
<dbReference type="PROSITE" id="PS00211">
    <property type="entry name" value="ABC_TRANSPORTER_1"/>
    <property type="match status" value="1"/>
</dbReference>
<dbReference type="AlphaFoldDB" id="A0A2N9X556"/>
<evidence type="ECO:0000256" key="2">
    <source>
        <dbReference type="ARBA" id="ARBA00022448"/>
    </source>
</evidence>
<dbReference type="InterPro" id="IPR017871">
    <property type="entry name" value="ABC_transporter-like_CS"/>
</dbReference>
<keyword evidence="3" id="KW-0472">Membrane</keyword>
<evidence type="ECO:0000256" key="4">
    <source>
        <dbReference type="ARBA" id="ARBA00022741"/>
    </source>
</evidence>
<keyword evidence="8" id="KW-1185">Reference proteome</keyword>
<dbReference type="SUPFAM" id="SSF52540">
    <property type="entry name" value="P-loop containing nucleoside triphosphate hydrolases"/>
    <property type="match status" value="1"/>
</dbReference>
<dbReference type="RefSeq" id="WP_100152297.1">
    <property type="nucleotide sequence ID" value="NZ_MEIL01000029.1"/>
</dbReference>
<keyword evidence="5" id="KW-0067">ATP-binding</keyword>
<keyword evidence="2" id="KW-0813">Transport</keyword>
<dbReference type="PANTHER" id="PTHR43335">
    <property type="entry name" value="ABC TRANSPORTER, ATP-BINDING PROTEIN"/>
    <property type="match status" value="1"/>
</dbReference>
<dbReference type="InterPro" id="IPR003439">
    <property type="entry name" value="ABC_transporter-like_ATP-bd"/>
</dbReference>
<evidence type="ECO:0000259" key="6">
    <source>
        <dbReference type="PROSITE" id="PS50893"/>
    </source>
</evidence>
<dbReference type="EMBL" id="MEIL01000029">
    <property type="protein sequence ID" value="PIT38309.1"/>
    <property type="molecule type" value="Genomic_DNA"/>
</dbReference>
<dbReference type="Pfam" id="PF00005">
    <property type="entry name" value="ABC_tran"/>
    <property type="match status" value="1"/>
</dbReference>
<name>A0A2N9X556_9NEIS</name>
<evidence type="ECO:0000256" key="5">
    <source>
        <dbReference type="ARBA" id="ARBA00022840"/>
    </source>
</evidence>
<dbReference type="SMART" id="SM00382">
    <property type="entry name" value="AAA"/>
    <property type="match status" value="1"/>
</dbReference>
<comment type="similarity">
    <text evidence="1">Belongs to the ABC transporter superfamily.</text>
</comment>
<reference evidence="7" key="1">
    <citation type="journal article" date="2017" name="MBio">
        <title>Type VI secretion-mediated competition in the bee gut microbiome.</title>
        <authorList>
            <person name="Steele M.I."/>
            <person name="Kwong W.K."/>
            <person name="Powell J.E."/>
            <person name="Whiteley M."/>
            <person name="Moran N.A."/>
        </authorList>
    </citation>
    <scope>NUCLEOTIDE SEQUENCE [LARGE SCALE GENOMIC DNA]</scope>
    <source>
        <strain evidence="7">WkB273</strain>
    </source>
</reference>
<keyword evidence="3" id="KW-1003">Cell membrane</keyword>
<dbReference type="InterPro" id="IPR003593">
    <property type="entry name" value="AAA+_ATPase"/>
</dbReference>
<keyword evidence="4" id="KW-0547">Nucleotide-binding</keyword>
<proteinExistence type="inferred from homology"/>
<sequence>MSNTDYLIEVNQVSKKISGRHILENISFKIAPGRIMGFIGPNGAGKTTMLKMLTGLMFPNSGEIKICGYDIQKDFEKAAFNLGTIIENPEFYNYMSGFRNLQIFANMSRRAITNEEIMQTLAHTGLKGAEKKKVKGFSLGMRQRLGVANATIHQPKVLILDEPMNGLDPEGIKDFRSLMKDFVRDGNSIIISSHLLSELQEIVNDIFIINRGKQIYAGSIHDFLGKSNSIIHLEVGGNILQAEEILQQHDYQVNNQLNSLEILINQSEEDPRAQIAKLLIEHNIPLLSIKLTQSSLEESFLSIIHNDNQKYQKGIK</sequence>
<feature type="domain" description="ABC transporter" evidence="6">
    <location>
        <begin position="8"/>
        <end position="236"/>
    </location>
</feature>
<dbReference type="Gene3D" id="3.40.50.300">
    <property type="entry name" value="P-loop containing nucleotide triphosphate hydrolases"/>
    <property type="match status" value="1"/>
</dbReference>
<dbReference type="PROSITE" id="PS50893">
    <property type="entry name" value="ABC_TRANSPORTER_2"/>
    <property type="match status" value="1"/>
</dbReference>
<organism evidence="7 8">
    <name type="scientific">Snodgrassella alvi</name>
    <dbReference type="NCBI Taxonomy" id="1196083"/>
    <lineage>
        <taxon>Bacteria</taxon>
        <taxon>Pseudomonadati</taxon>
        <taxon>Pseudomonadota</taxon>
        <taxon>Betaproteobacteria</taxon>
        <taxon>Neisseriales</taxon>
        <taxon>Neisseriaceae</taxon>
        <taxon>Snodgrassella</taxon>
    </lineage>
</organism>
<dbReference type="InterPro" id="IPR027417">
    <property type="entry name" value="P-loop_NTPase"/>
</dbReference>
<dbReference type="Proteomes" id="UP000230202">
    <property type="component" value="Unassembled WGS sequence"/>
</dbReference>
<dbReference type="GO" id="GO:0005524">
    <property type="term" value="F:ATP binding"/>
    <property type="evidence" value="ECO:0007669"/>
    <property type="project" value="UniProtKB-KW"/>
</dbReference>
<dbReference type="GO" id="GO:0016887">
    <property type="term" value="F:ATP hydrolysis activity"/>
    <property type="evidence" value="ECO:0007669"/>
    <property type="project" value="InterPro"/>
</dbReference>
<accession>A0A2N9X556</accession>
<evidence type="ECO:0000313" key="7">
    <source>
        <dbReference type="EMBL" id="PIT38309.1"/>
    </source>
</evidence>
<comment type="caution">
    <text evidence="7">The sequence shown here is derived from an EMBL/GenBank/DDBJ whole genome shotgun (WGS) entry which is preliminary data.</text>
</comment>
<evidence type="ECO:0000313" key="8">
    <source>
        <dbReference type="Proteomes" id="UP000230202"/>
    </source>
</evidence>
<evidence type="ECO:0000256" key="1">
    <source>
        <dbReference type="ARBA" id="ARBA00005417"/>
    </source>
</evidence>
<gene>
    <name evidence="7" type="ORF">BHC54_07085</name>
</gene>
<dbReference type="PANTHER" id="PTHR43335:SF4">
    <property type="entry name" value="ABC TRANSPORTER, ATP-BINDING PROTEIN"/>
    <property type="match status" value="1"/>
</dbReference>
<evidence type="ECO:0000256" key="3">
    <source>
        <dbReference type="ARBA" id="ARBA00022475"/>
    </source>
</evidence>